<dbReference type="InterPro" id="IPR035437">
    <property type="entry name" value="SNase_OB-fold_sf"/>
</dbReference>
<dbReference type="SMART" id="SM00318">
    <property type="entry name" value="SNc"/>
    <property type="match status" value="1"/>
</dbReference>
<evidence type="ECO:0000256" key="1">
    <source>
        <dbReference type="ARBA" id="ARBA00022722"/>
    </source>
</evidence>
<reference evidence="7" key="1">
    <citation type="journal article" date="2019" name="Int. J. Syst. Evol. Microbiol.">
        <title>The Global Catalogue of Microorganisms (GCM) 10K type strain sequencing project: providing services to taxonomists for standard genome sequencing and annotation.</title>
        <authorList>
            <consortium name="The Broad Institute Genomics Platform"/>
            <consortium name="The Broad Institute Genome Sequencing Center for Infectious Disease"/>
            <person name="Wu L."/>
            <person name="Ma J."/>
        </authorList>
    </citation>
    <scope>NUCLEOTIDE SEQUENCE [LARGE SCALE GENOMIC DNA]</scope>
    <source>
        <strain evidence="7">DFY28</strain>
    </source>
</reference>
<feature type="signal peptide" evidence="4">
    <location>
        <begin position="1"/>
        <end position="43"/>
    </location>
</feature>
<evidence type="ECO:0000259" key="5">
    <source>
        <dbReference type="PROSITE" id="PS50830"/>
    </source>
</evidence>
<comment type="caution">
    <text evidence="6">The sequence shown here is derived from an EMBL/GenBank/DDBJ whole genome shotgun (WGS) entry which is preliminary data.</text>
</comment>
<keyword evidence="7" id="KW-1185">Reference proteome</keyword>
<dbReference type="InterPro" id="IPR016071">
    <property type="entry name" value="Staphylococal_nuclease_OB-fold"/>
</dbReference>
<evidence type="ECO:0000313" key="6">
    <source>
        <dbReference type="EMBL" id="MFC6153070.1"/>
    </source>
</evidence>
<dbReference type="PANTHER" id="PTHR12302">
    <property type="entry name" value="EBNA2 BINDING PROTEIN P100"/>
    <property type="match status" value="1"/>
</dbReference>
<dbReference type="PANTHER" id="PTHR12302:SF3">
    <property type="entry name" value="SERINE_THREONINE-PROTEIN KINASE 31"/>
    <property type="match status" value="1"/>
</dbReference>
<keyword evidence="3" id="KW-0378">Hydrolase</keyword>
<dbReference type="Proteomes" id="UP001596098">
    <property type="component" value="Unassembled WGS sequence"/>
</dbReference>
<gene>
    <name evidence="6" type="ORF">ACFPWU_05265</name>
</gene>
<keyword evidence="4" id="KW-0732">Signal</keyword>
<evidence type="ECO:0000256" key="2">
    <source>
        <dbReference type="ARBA" id="ARBA00022759"/>
    </source>
</evidence>
<keyword evidence="1" id="KW-0540">Nuclease</keyword>
<sequence>MLRRTTSTRVPVQRRGLVARLVTTLALASSLLAVPMSQTSAQAAPTVRHTGKVVKIVDGDTIDVRLSSGKVKRIRILGVDTPEVHGRTECYGKKASAATKRLIPVGTKVRLTSDSTQDRTDQYGRWLRHVHRSKDNTDVSRWLLKKGYARTFIWWDNPLKKAKTYRAAEASAKKARRGLWRAC</sequence>
<dbReference type="Pfam" id="PF00565">
    <property type="entry name" value="SNase"/>
    <property type="match status" value="1"/>
</dbReference>
<organism evidence="6 7">
    <name type="scientific">Nocardioides yefusunii</name>
    <dbReference type="NCBI Taxonomy" id="2500546"/>
    <lineage>
        <taxon>Bacteria</taxon>
        <taxon>Bacillati</taxon>
        <taxon>Actinomycetota</taxon>
        <taxon>Actinomycetes</taxon>
        <taxon>Propionibacteriales</taxon>
        <taxon>Nocardioidaceae</taxon>
        <taxon>Nocardioides</taxon>
    </lineage>
</organism>
<protein>
    <submittedName>
        <fullName evidence="6">Thermonuclease family protein</fullName>
    </submittedName>
</protein>
<feature type="domain" description="TNase-like" evidence="5">
    <location>
        <begin position="47"/>
        <end position="182"/>
    </location>
</feature>
<proteinExistence type="predicted"/>
<evidence type="ECO:0000313" key="7">
    <source>
        <dbReference type="Proteomes" id="UP001596098"/>
    </source>
</evidence>
<evidence type="ECO:0000256" key="3">
    <source>
        <dbReference type="ARBA" id="ARBA00022801"/>
    </source>
</evidence>
<name>A0ABW1QWQ9_9ACTN</name>
<dbReference type="SUPFAM" id="SSF50199">
    <property type="entry name" value="Staphylococcal nuclease"/>
    <property type="match status" value="1"/>
</dbReference>
<dbReference type="Gene3D" id="2.40.50.90">
    <property type="match status" value="1"/>
</dbReference>
<evidence type="ECO:0000256" key="4">
    <source>
        <dbReference type="SAM" id="SignalP"/>
    </source>
</evidence>
<dbReference type="EMBL" id="JBHSQI010000002">
    <property type="protein sequence ID" value="MFC6153070.1"/>
    <property type="molecule type" value="Genomic_DNA"/>
</dbReference>
<dbReference type="RefSeq" id="WP_128219325.1">
    <property type="nucleotide sequence ID" value="NZ_CP034929.1"/>
</dbReference>
<dbReference type="InterPro" id="IPR002071">
    <property type="entry name" value="Thermonucl_AS"/>
</dbReference>
<dbReference type="PROSITE" id="PS50830">
    <property type="entry name" value="TNASE_3"/>
    <property type="match status" value="1"/>
</dbReference>
<feature type="chain" id="PRO_5045457315" evidence="4">
    <location>
        <begin position="44"/>
        <end position="183"/>
    </location>
</feature>
<dbReference type="PROSITE" id="PS01123">
    <property type="entry name" value="TNASE_1"/>
    <property type="match status" value="1"/>
</dbReference>
<accession>A0ABW1QWQ9</accession>
<keyword evidence="2" id="KW-0255">Endonuclease</keyword>